<evidence type="ECO:0000313" key="4">
    <source>
        <dbReference type="Proteomes" id="UP000530424"/>
    </source>
</evidence>
<dbReference type="Pfam" id="PF07811">
    <property type="entry name" value="TadE"/>
    <property type="match status" value="1"/>
</dbReference>
<accession>A0A853C0W2</accession>
<proteinExistence type="predicted"/>
<feature type="transmembrane region" description="Helical" evidence="1">
    <location>
        <begin position="20"/>
        <end position="43"/>
    </location>
</feature>
<keyword evidence="1" id="KW-1133">Transmembrane helix</keyword>
<evidence type="ECO:0000313" key="3">
    <source>
        <dbReference type="EMBL" id="NYJ00787.1"/>
    </source>
</evidence>
<sequence length="155" mass="16547">MGRMRVRRRREERGASAVEFALLVLPLSLLVFGIIAFGIMLSFRQTLSQAATEGARAAAVQIDETKRQGDAEAAVAEAMGAVIFGDGNMVCNDGVLVCDAEPYVAGAGETPCAADAECYEVTVSYPYRAEGPVQIPLVNELMPETLEYSAVVRVS</sequence>
<organism evidence="3 4">
    <name type="scientific">Nocardioides thalensis</name>
    <dbReference type="NCBI Taxonomy" id="1914755"/>
    <lineage>
        <taxon>Bacteria</taxon>
        <taxon>Bacillati</taxon>
        <taxon>Actinomycetota</taxon>
        <taxon>Actinomycetes</taxon>
        <taxon>Propionibacteriales</taxon>
        <taxon>Nocardioidaceae</taxon>
        <taxon>Nocardioides</taxon>
    </lineage>
</organism>
<keyword evidence="4" id="KW-1185">Reference proteome</keyword>
<dbReference type="Proteomes" id="UP000530424">
    <property type="component" value="Unassembled WGS sequence"/>
</dbReference>
<dbReference type="AlphaFoldDB" id="A0A853C0W2"/>
<evidence type="ECO:0000259" key="2">
    <source>
        <dbReference type="Pfam" id="PF07811"/>
    </source>
</evidence>
<reference evidence="3 4" key="1">
    <citation type="submission" date="2020-07" db="EMBL/GenBank/DDBJ databases">
        <title>Sequencing the genomes of 1000 actinobacteria strains.</title>
        <authorList>
            <person name="Klenk H.-P."/>
        </authorList>
    </citation>
    <scope>NUCLEOTIDE SEQUENCE [LARGE SCALE GENOMIC DNA]</scope>
    <source>
        <strain evidence="3 4">DSM 103833</strain>
    </source>
</reference>
<dbReference type="EMBL" id="JACCFP010000001">
    <property type="protein sequence ID" value="NYJ00787.1"/>
    <property type="molecule type" value="Genomic_DNA"/>
</dbReference>
<dbReference type="InterPro" id="IPR012495">
    <property type="entry name" value="TadE-like_dom"/>
</dbReference>
<feature type="domain" description="TadE-like" evidence="2">
    <location>
        <begin position="14"/>
        <end position="56"/>
    </location>
</feature>
<comment type="caution">
    <text evidence="3">The sequence shown here is derived from an EMBL/GenBank/DDBJ whole genome shotgun (WGS) entry which is preliminary data.</text>
</comment>
<keyword evidence="1" id="KW-0812">Transmembrane</keyword>
<evidence type="ECO:0000256" key="1">
    <source>
        <dbReference type="SAM" id="Phobius"/>
    </source>
</evidence>
<keyword evidence="1" id="KW-0472">Membrane</keyword>
<name>A0A853C0W2_9ACTN</name>
<gene>
    <name evidence="3" type="ORF">HNR19_001485</name>
</gene>
<dbReference type="RefSeq" id="WP_179667331.1">
    <property type="nucleotide sequence ID" value="NZ_JACCFP010000001.1"/>
</dbReference>
<protein>
    <submittedName>
        <fullName evidence="3">Flp pilus assembly protein TadG</fullName>
    </submittedName>
</protein>